<gene>
    <name evidence="1" type="ORF">X975_24747</name>
</gene>
<sequence>MTEAWAEKCSARGLKMLALRSGRTNVHAEARSGRPSVVTDDLVRKVDEAIHENRRFTMTTLSEAFPQISRSVLFEIVSDRLNYRFEFPMGSKMLTDVHKTKRLGSALTFLTRYSDEGTKRFKPNCDSVRYDFAVAMLSETEKDVDYLKRVLFSDKATFHLNGGINRHNDRIWSCKNLHAVVETVKDSPKLNVWCGLMHSKIIGPFFFSEKTITDNTYFDMLQLFVVPQIQDIPDLIFEQDGGSSH</sequence>
<dbReference type="Gene3D" id="3.30.420.10">
    <property type="entry name" value="Ribonuclease H-like superfamily/Ribonuclease H"/>
    <property type="match status" value="1"/>
</dbReference>
<accession>A0A087TPS5</accession>
<dbReference type="InterPro" id="IPR036397">
    <property type="entry name" value="RNaseH_sf"/>
</dbReference>
<organism evidence="1 2">
    <name type="scientific">Stegodyphus mimosarum</name>
    <name type="common">African social velvet spider</name>
    <dbReference type="NCBI Taxonomy" id="407821"/>
    <lineage>
        <taxon>Eukaryota</taxon>
        <taxon>Metazoa</taxon>
        <taxon>Ecdysozoa</taxon>
        <taxon>Arthropoda</taxon>
        <taxon>Chelicerata</taxon>
        <taxon>Arachnida</taxon>
        <taxon>Araneae</taxon>
        <taxon>Araneomorphae</taxon>
        <taxon>Entelegynae</taxon>
        <taxon>Eresoidea</taxon>
        <taxon>Eresidae</taxon>
        <taxon>Stegodyphus</taxon>
    </lineage>
</organism>
<evidence type="ECO:0000313" key="1">
    <source>
        <dbReference type="EMBL" id="KFM67114.1"/>
    </source>
</evidence>
<protein>
    <submittedName>
        <fullName evidence="1">Uncharacterized protein</fullName>
    </submittedName>
</protein>
<dbReference type="OrthoDB" id="6430441at2759"/>
<evidence type="ECO:0000313" key="2">
    <source>
        <dbReference type="Proteomes" id="UP000054359"/>
    </source>
</evidence>
<keyword evidence="2" id="KW-1185">Reference proteome</keyword>
<feature type="non-terminal residue" evidence="1">
    <location>
        <position position="245"/>
    </location>
</feature>
<dbReference type="AlphaFoldDB" id="A0A087TPS5"/>
<proteinExistence type="predicted"/>
<name>A0A087TPS5_STEMI</name>
<dbReference type="PANTHER" id="PTHR47326">
    <property type="entry name" value="TRANSPOSABLE ELEMENT TC3 TRANSPOSASE-LIKE PROTEIN"/>
    <property type="match status" value="1"/>
</dbReference>
<dbReference type="EMBL" id="KK116222">
    <property type="protein sequence ID" value="KFM67114.1"/>
    <property type="molecule type" value="Genomic_DNA"/>
</dbReference>
<reference evidence="1 2" key="1">
    <citation type="submission" date="2013-11" db="EMBL/GenBank/DDBJ databases">
        <title>Genome sequencing of Stegodyphus mimosarum.</title>
        <authorList>
            <person name="Bechsgaard J."/>
        </authorList>
    </citation>
    <scope>NUCLEOTIDE SEQUENCE [LARGE SCALE GENOMIC DNA]</scope>
</reference>
<dbReference type="Proteomes" id="UP000054359">
    <property type="component" value="Unassembled WGS sequence"/>
</dbReference>
<dbReference type="GO" id="GO:0003676">
    <property type="term" value="F:nucleic acid binding"/>
    <property type="evidence" value="ECO:0007669"/>
    <property type="project" value="InterPro"/>
</dbReference>
<dbReference type="PANTHER" id="PTHR47326:SF1">
    <property type="entry name" value="HTH PSQ-TYPE DOMAIN-CONTAINING PROTEIN"/>
    <property type="match status" value="1"/>
</dbReference>